<comment type="similarity">
    <text evidence="8">Belongs to the glycosyltransferase 2 family. CrtQ subfamily.</text>
</comment>
<keyword evidence="3" id="KW-0328">Glycosyltransferase</keyword>
<dbReference type="GO" id="GO:0016757">
    <property type="term" value="F:glycosyltransferase activity"/>
    <property type="evidence" value="ECO:0007669"/>
    <property type="project" value="UniProtKB-KW"/>
</dbReference>
<evidence type="ECO:0000256" key="5">
    <source>
        <dbReference type="ARBA" id="ARBA00023136"/>
    </source>
</evidence>
<keyword evidence="13" id="KW-1185">Reference proteome</keyword>
<dbReference type="EMBL" id="CP034412">
    <property type="protein sequence ID" value="QCY46970.1"/>
    <property type="molecule type" value="Genomic_DNA"/>
</dbReference>
<dbReference type="RefSeq" id="WP_138926103.1">
    <property type="nucleotide sequence ID" value="NZ_CP034412.1"/>
</dbReference>
<sequence>MTNFPGVSYVMPVLNEANYLVDAVGSILDQSYPGAKELIIALGPSVDGTNEVAQRLAETDERIVLVQNPEGRTPIALNLAIRASSYPVIIRVDAHSELPEHYTRRGVETLFRVQAHDVGGLMDARGRTPLQRAIAAAYNSRFGFGGAAYHSGAPEGPAESAYLGIFRREVFDEVGFYDESMLRAQDWELCHRIREAGYRVWFDPELKVGYYPRDTFRALVSQSFASGTWRAEIARRYRDGKSLRHVIPPLMVVGVTAGVVANLMRPLVKRSGPSSARRFLNLVSAAPYVYGGLAVCEGMRGQAPRTSERLLTGAVFPAIHFPWALGYVRGLLLGAGKTVDRGRVNHGR</sequence>
<evidence type="ECO:0000259" key="11">
    <source>
        <dbReference type="Pfam" id="PF00535"/>
    </source>
</evidence>
<evidence type="ECO:0000256" key="7">
    <source>
        <dbReference type="ARBA" id="ARBA00037904"/>
    </source>
</evidence>
<feature type="transmembrane region" description="Helical" evidence="10">
    <location>
        <begin position="246"/>
        <end position="268"/>
    </location>
</feature>
<feature type="domain" description="Glycosyltransferase 2-like" evidence="11">
    <location>
        <begin position="8"/>
        <end position="174"/>
    </location>
</feature>
<protein>
    <recommendedName>
        <fullName evidence="9">4,4'-diaponeurosporenoate glycosyltransferase</fullName>
    </recommendedName>
</protein>
<dbReference type="Pfam" id="PF00535">
    <property type="entry name" value="Glycos_transf_2"/>
    <property type="match status" value="1"/>
</dbReference>
<evidence type="ECO:0000256" key="3">
    <source>
        <dbReference type="ARBA" id="ARBA00022676"/>
    </source>
</evidence>
<dbReference type="KEGG" id="gcr:GcLGCM259_1235"/>
<gene>
    <name evidence="12" type="ORF">GcLGCM259_1235</name>
</gene>
<evidence type="ECO:0000256" key="2">
    <source>
        <dbReference type="ARBA" id="ARBA00022475"/>
    </source>
</evidence>
<keyword evidence="10" id="KW-0812">Transmembrane</keyword>
<dbReference type="PANTHER" id="PTHR43646">
    <property type="entry name" value="GLYCOSYLTRANSFERASE"/>
    <property type="match status" value="1"/>
</dbReference>
<evidence type="ECO:0000313" key="13">
    <source>
        <dbReference type="Proteomes" id="UP000307000"/>
    </source>
</evidence>
<comment type="subcellular location">
    <subcellularLocation>
        <location evidence="1">Cell membrane</location>
    </subcellularLocation>
</comment>
<evidence type="ECO:0000313" key="12">
    <source>
        <dbReference type="EMBL" id="QCY46970.1"/>
    </source>
</evidence>
<dbReference type="PANTHER" id="PTHR43646:SF2">
    <property type="entry name" value="GLYCOSYLTRANSFERASE 2-LIKE DOMAIN-CONTAINING PROTEIN"/>
    <property type="match status" value="1"/>
</dbReference>
<comment type="pathway">
    <text evidence="7">Carotenoid biosynthesis; staphyloxanthin biosynthesis; staphyloxanthin from farnesyl diphosphate: step 4/5.</text>
</comment>
<dbReference type="SUPFAM" id="SSF53448">
    <property type="entry name" value="Nucleotide-diphospho-sugar transferases"/>
    <property type="match status" value="1"/>
</dbReference>
<keyword evidence="4 12" id="KW-0808">Transferase</keyword>
<keyword evidence="10" id="KW-1133">Transmembrane helix</keyword>
<evidence type="ECO:0000256" key="8">
    <source>
        <dbReference type="ARBA" id="ARBA00038120"/>
    </source>
</evidence>
<evidence type="ECO:0000256" key="1">
    <source>
        <dbReference type="ARBA" id="ARBA00004236"/>
    </source>
</evidence>
<evidence type="ECO:0000256" key="9">
    <source>
        <dbReference type="ARBA" id="ARBA00040345"/>
    </source>
</evidence>
<keyword evidence="5 10" id="KW-0472">Membrane</keyword>
<accession>A0A5B7WUP4</accession>
<keyword evidence="2" id="KW-1003">Cell membrane</keyword>
<dbReference type="GO" id="GO:0005886">
    <property type="term" value="C:plasma membrane"/>
    <property type="evidence" value="ECO:0007669"/>
    <property type="project" value="UniProtKB-SubCell"/>
</dbReference>
<evidence type="ECO:0000256" key="10">
    <source>
        <dbReference type="SAM" id="Phobius"/>
    </source>
</evidence>
<dbReference type="Proteomes" id="UP000307000">
    <property type="component" value="Chromosome"/>
</dbReference>
<dbReference type="AlphaFoldDB" id="A0A5B7WUP4"/>
<reference evidence="12 13" key="1">
    <citation type="submission" date="2018-12" db="EMBL/GenBank/DDBJ databases">
        <title>Complete Genome Sequence of Glutamicibacter creatinolyticus strain LGCM259,isolated from an abscess of a 12-year-old mare in Italy.</title>
        <authorList>
            <person name="Santos R.G."/>
            <person name="Silva A.L."/>
            <person name="Seyffert N."/>
            <person name="Castro T.L.P."/>
            <person name="Attili A.R."/>
            <person name="Rifici C."/>
            <person name="Mazzullo G."/>
            <person name="Brenig B."/>
            <person name="Venanzi F."/>
            <person name="Azevedo V."/>
        </authorList>
    </citation>
    <scope>NUCLEOTIDE SEQUENCE [LARGE SCALE GENOMIC DNA]</scope>
    <source>
        <strain evidence="12 13">LGCM 259</strain>
    </source>
</reference>
<dbReference type="CDD" id="cd02525">
    <property type="entry name" value="Succinoglycan_BP_ExoA"/>
    <property type="match status" value="1"/>
</dbReference>
<comment type="function">
    <text evidence="6">Catalyzes the glycosylation of 4,4'-diaponeurosporenoate, i.e. the esterification of glucose at the C1'' position with the carboxyl group of 4,4'-diaponeurosporenic acid, to form glycosyl-4,4'-diaponeurosporenoate. This is a step in the biosynthesis of staphyloxanthin, an orange pigment present in most staphylococci strains.</text>
</comment>
<proteinExistence type="inferred from homology"/>
<name>A0A5B7WUP4_9MICC</name>
<evidence type="ECO:0000256" key="4">
    <source>
        <dbReference type="ARBA" id="ARBA00022679"/>
    </source>
</evidence>
<evidence type="ECO:0000256" key="6">
    <source>
        <dbReference type="ARBA" id="ARBA00037281"/>
    </source>
</evidence>
<dbReference type="InterPro" id="IPR001173">
    <property type="entry name" value="Glyco_trans_2-like"/>
</dbReference>
<dbReference type="Gene3D" id="3.90.550.10">
    <property type="entry name" value="Spore Coat Polysaccharide Biosynthesis Protein SpsA, Chain A"/>
    <property type="match status" value="1"/>
</dbReference>
<organism evidence="12 13">
    <name type="scientific">Glutamicibacter creatinolyticus</name>
    <dbReference type="NCBI Taxonomy" id="162496"/>
    <lineage>
        <taxon>Bacteria</taxon>
        <taxon>Bacillati</taxon>
        <taxon>Actinomycetota</taxon>
        <taxon>Actinomycetes</taxon>
        <taxon>Micrococcales</taxon>
        <taxon>Micrococcaceae</taxon>
        <taxon>Glutamicibacter</taxon>
    </lineage>
</organism>
<dbReference type="InterPro" id="IPR029044">
    <property type="entry name" value="Nucleotide-diphossugar_trans"/>
</dbReference>